<dbReference type="InterPro" id="IPR040598">
    <property type="entry name" value="NIP7_N"/>
</dbReference>
<dbReference type="GeneID" id="90449808"/>
<keyword evidence="2" id="KW-0690">Ribosome biogenesis</keyword>
<dbReference type="InterPro" id="IPR005155">
    <property type="entry name" value="UPF0113_PUA"/>
</dbReference>
<proteinExistence type="inferred from homology"/>
<keyword evidence="3" id="KW-0694">RNA-binding</keyword>
<evidence type="ECO:0000313" key="5">
    <source>
        <dbReference type="EMBL" id="XAT63367.1"/>
    </source>
</evidence>
<evidence type="ECO:0000259" key="4">
    <source>
        <dbReference type="SMART" id="SM00359"/>
    </source>
</evidence>
<dbReference type="InterPro" id="IPR002478">
    <property type="entry name" value="PUA"/>
</dbReference>
<dbReference type="EMBL" id="CP087714">
    <property type="protein sequence ID" value="XAT63367.1"/>
    <property type="molecule type" value="Genomic_DNA"/>
</dbReference>
<sequence>MEVREPTKKELKVIRNALKFFRATDLLERYKIFIVESGKREVYLFTEEVFELLMKTDAVHAGVKIGEVGSRRFRMTLEGAFFIAKDRRRVIVTERGEMLFLYGRDVFAGSVVDVDEDVRENDVVFVCNRYGDVLGLGRSKYDADVIGELQQERVVVENLVDRGEYLRKEKLYDAH</sequence>
<name>A0ABZ3H1C3_GEOAI</name>
<dbReference type="Proteomes" id="UP001492541">
    <property type="component" value="Chromosome"/>
</dbReference>
<gene>
    <name evidence="5" type="ORF">LPQ35_08910</name>
</gene>
<reference evidence="5 6" key="1">
    <citation type="submission" date="2021-11" db="EMBL/GenBank/DDBJ databases">
        <title>Whole genome of Geoglobus acetivorans.</title>
        <authorList>
            <person name="Liu D."/>
        </authorList>
    </citation>
    <scope>NUCLEOTIDE SEQUENCE [LARGE SCALE GENOMIC DNA]</scope>
    <source>
        <strain evidence="5 6">SBH6</strain>
    </source>
</reference>
<dbReference type="CDD" id="cd21151">
    <property type="entry name" value="PUA_Nip7-like"/>
    <property type="match status" value="1"/>
</dbReference>
<dbReference type="InterPro" id="IPR015947">
    <property type="entry name" value="PUA-like_sf"/>
</dbReference>
<evidence type="ECO:0000256" key="2">
    <source>
        <dbReference type="ARBA" id="ARBA00022517"/>
    </source>
</evidence>
<dbReference type="PROSITE" id="PS50890">
    <property type="entry name" value="PUA"/>
    <property type="match status" value="1"/>
</dbReference>
<feature type="domain" description="PUA" evidence="4">
    <location>
        <begin position="88"/>
        <end position="167"/>
    </location>
</feature>
<dbReference type="RefSeq" id="WP_193808426.1">
    <property type="nucleotide sequence ID" value="NZ_CP087714.1"/>
</dbReference>
<dbReference type="Pfam" id="PF03657">
    <property type="entry name" value="UPF0113"/>
    <property type="match status" value="1"/>
</dbReference>
<comment type="similarity">
    <text evidence="1">Belongs to the NIP7 family.</text>
</comment>
<dbReference type="InterPro" id="IPR036974">
    <property type="entry name" value="PUA_sf"/>
</dbReference>
<keyword evidence="6" id="KW-1185">Reference proteome</keyword>
<dbReference type="InterPro" id="IPR016686">
    <property type="entry name" value="Ribosomal_synth_fac_NIP7"/>
</dbReference>
<dbReference type="Gene3D" id="2.30.130.10">
    <property type="entry name" value="PUA domain"/>
    <property type="match status" value="1"/>
</dbReference>
<dbReference type="SUPFAM" id="SSF88697">
    <property type="entry name" value="PUA domain-like"/>
    <property type="match status" value="1"/>
</dbReference>
<accession>A0ABZ3H1C3</accession>
<protein>
    <recommendedName>
        <fullName evidence="4">PUA domain-containing protein</fullName>
    </recommendedName>
</protein>
<organism evidence="5 6">
    <name type="scientific">Geoglobus acetivorans</name>
    <dbReference type="NCBI Taxonomy" id="565033"/>
    <lineage>
        <taxon>Archaea</taxon>
        <taxon>Methanobacteriati</taxon>
        <taxon>Methanobacteriota</taxon>
        <taxon>Archaeoglobi</taxon>
        <taxon>Archaeoglobales</taxon>
        <taxon>Archaeoglobaceae</taxon>
        <taxon>Geoglobus</taxon>
    </lineage>
</organism>
<dbReference type="PIRSF" id="PIRSF017190">
    <property type="entry name" value="Rbsml_synth_fac_NIP7"/>
    <property type="match status" value="1"/>
</dbReference>
<dbReference type="SMART" id="SM00359">
    <property type="entry name" value="PUA"/>
    <property type="match status" value="1"/>
</dbReference>
<evidence type="ECO:0000313" key="6">
    <source>
        <dbReference type="Proteomes" id="UP001492541"/>
    </source>
</evidence>
<evidence type="ECO:0000256" key="1">
    <source>
        <dbReference type="ARBA" id="ARBA00009895"/>
    </source>
</evidence>
<evidence type="ECO:0000256" key="3">
    <source>
        <dbReference type="ARBA" id="ARBA00022884"/>
    </source>
</evidence>
<dbReference type="Pfam" id="PF17833">
    <property type="entry name" value="pre-PUA_NIP7"/>
    <property type="match status" value="1"/>
</dbReference>